<evidence type="ECO:0000259" key="3">
    <source>
        <dbReference type="Pfam" id="PF18142"/>
    </source>
</evidence>
<feature type="compositionally biased region" description="Low complexity" evidence="1">
    <location>
        <begin position="354"/>
        <end position="365"/>
    </location>
</feature>
<sequence length="392" mass="41482">MPSERTPLLWSLDADNSDFTTDPHAQFCMMTGVPSSGPTPDGKKPRAAPAVPPKSLYGRATRQLSKQTFTYYMTASLSNTMLLAQVVLGAALTALGASESSHILITIFGAMNTIIAGLVAYLKSRGQPMRARMYRDDLERVVDEIENSEVMWLGITTGVNGYDDIDTGDRKGGERGAAAVTVRSEVARLTRLYERAVRNNTVNNPDMYMTGAVDGNFGGATLRNRAGAGVGGGGQTAASPMPVPAPITTPAVGVNPGGPAEVSAPAAAPPAQQPAPDPDESPATAPPKPKEDKKPEEKKEADSTKGKDKEAEDAKGDDAGSSEPADSKPEKKEGKAADQEPAQKEQRQEHEQDQQPQQQQQQQPQRDPDAEPASDPNVPLKKVAGDSTDGDN</sequence>
<evidence type="ECO:0000313" key="4">
    <source>
        <dbReference type="EMBL" id="KIY02513.1"/>
    </source>
</evidence>
<name>A0A0D2K8W4_9EURO</name>
<evidence type="ECO:0000313" key="5">
    <source>
        <dbReference type="Proteomes" id="UP000053411"/>
    </source>
</evidence>
<reference evidence="4 5" key="1">
    <citation type="submission" date="2015-01" db="EMBL/GenBank/DDBJ databases">
        <title>The Genome Sequence of Fonsecaea multimorphosa CBS 102226.</title>
        <authorList>
            <consortium name="The Broad Institute Genomics Platform"/>
            <person name="Cuomo C."/>
            <person name="de Hoog S."/>
            <person name="Gorbushina A."/>
            <person name="Stielow B."/>
            <person name="Teixiera M."/>
            <person name="Abouelleil A."/>
            <person name="Chapman S.B."/>
            <person name="Priest M."/>
            <person name="Young S.K."/>
            <person name="Wortman J."/>
            <person name="Nusbaum C."/>
            <person name="Birren B."/>
        </authorList>
    </citation>
    <scope>NUCLEOTIDE SEQUENCE [LARGE SCALE GENOMIC DNA]</scope>
    <source>
        <strain evidence="4 5">CBS 102226</strain>
    </source>
</reference>
<dbReference type="Pfam" id="PF18142">
    <property type="entry name" value="SLATT_fungal"/>
    <property type="match status" value="1"/>
</dbReference>
<evidence type="ECO:0000256" key="2">
    <source>
        <dbReference type="SAM" id="Phobius"/>
    </source>
</evidence>
<dbReference type="GeneID" id="27706724"/>
<dbReference type="OrthoDB" id="4472872at2759"/>
<dbReference type="NCBIfam" id="NF033635">
    <property type="entry name" value="SLATT_fungal"/>
    <property type="match status" value="1"/>
</dbReference>
<dbReference type="PANTHER" id="PTHR38793:SF3">
    <property type="entry name" value="SMODS AND SLOG-ASSOCIATING 2TM EFFECTOR DOMAIN-CONTAINING PROTEIN"/>
    <property type="match status" value="1"/>
</dbReference>
<feature type="compositionally biased region" description="Basic and acidic residues" evidence="1">
    <location>
        <begin position="325"/>
        <end position="353"/>
    </location>
</feature>
<dbReference type="PANTHER" id="PTHR38793">
    <property type="entry name" value="SLATT_FUNGAL DOMAIN-CONTAINING PROTEIN-RELATED"/>
    <property type="match status" value="1"/>
</dbReference>
<dbReference type="Proteomes" id="UP000053411">
    <property type="component" value="Unassembled WGS sequence"/>
</dbReference>
<feature type="transmembrane region" description="Helical" evidence="2">
    <location>
        <begin position="69"/>
        <end position="97"/>
    </location>
</feature>
<gene>
    <name evidence="4" type="ORF">Z520_00978</name>
</gene>
<evidence type="ECO:0000256" key="1">
    <source>
        <dbReference type="SAM" id="MobiDB-lite"/>
    </source>
</evidence>
<feature type="transmembrane region" description="Helical" evidence="2">
    <location>
        <begin position="103"/>
        <end position="122"/>
    </location>
</feature>
<organism evidence="4 5">
    <name type="scientific">Fonsecaea multimorphosa CBS 102226</name>
    <dbReference type="NCBI Taxonomy" id="1442371"/>
    <lineage>
        <taxon>Eukaryota</taxon>
        <taxon>Fungi</taxon>
        <taxon>Dikarya</taxon>
        <taxon>Ascomycota</taxon>
        <taxon>Pezizomycotina</taxon>
        <taxon>Eurotiomycetes</taxon>
        <taxon>Chaetothyriomycetidae</taxon>
        <taxon>Chaetothyriales</taxon>
        <taxon>Herpotrichiellaceae</taxon>
        <taxon>Fonsecaea</taxon>
    </lineage>
</organism>
<dbReference type="EMBL" id="KN848063">
    <property type="protein sequence ID" value="KIY02513.1"/>
    <property type="molecule type" value="Genomic_DNA"/>
</dbReference>
<dbReference type="InterPro" id="IPR041622">
    <property type="entry name" value="SLATT_fungi"/>
</dbReference>
<keyword evidence="2" id="KW-0472">Membrane</keyword>
<dbReference type="RefSeq" id="XP_016636635.1">
    <property type="nucleotide sequence ID" value="XM_016771496.1"/>
</dbReference>
<feature type="region of interest" description="Disordered" evidence="1">
    <location>
        <begin position="228"/>
        <end position="392"/>
    </location>
</feature>
<protein>
    <recommendedName>
        <fullName evidence="3">SMODS and SLOG-associating 2TM effector domain-containing protein</fullName>
    </recommendedName>
</protein>
<feature type="compositionally biased region" description="Low complexity" evidence="1">
    <location>
        <begin position="257"/>
        <end position="266"/>
    </location>
</feature>
<keyword evidence="5" id="KW-1185">Reference proteome</keyword>
<accession>A0A0D2K8W4</accession>
<proteinExistence type="predicted"/>
<keyword evidence="2" id="KW-0812">Transmembrane</keyword>
<keyword evidence="2" id="KW-1133">Transmembrane helix</keyword>
<feature type="region of interest" description="Disordered" evidence="1">
    <location>
        <begin position="33"/>
        <end position="52"/>
    </location>
</feature>
<feature type="compositionally biased region" description="Pro residues" evidence="1">
    <location>
        <begin position="267"/>
        <end position="276"/>
    </location>
</feature>
<dbReference type="VEuPathDB" id="FungiDB:Z520_00978"/>
<feature type="domain" description="SMODS and SLOG-associating 2TM effector" evidence="3">
    <location>
        <begin position="59"/>
        <end position="199"/>
    </location>
</feature>
<dbReference type="AlphaFoldDB" id="A0A0D2K8W4"/>
<feature type="compositionally biased region" description="Basic and acidic residues" evidence="1">
    <location>
        <begin position="288"/>
        <end position="318"/>
    </location>
</feature>